<dbReference type="RefSeq" id="XP_006696378.1">
    <property type="nucleotide sequence ID" value="XM_006696315.1"/>
</dbReference>
<reference evidence="7 8" key="1">
    <citation type="journal article" date="2011" name="Cell">
        <title>Insight into structure and assembly of the nuclear pore complex by utilizing the genome of a eukaryotic thermophile.</title>
        <authorList>
            <person name="Amlacher S."/>
            <person name="Sarges P."/>
            <person name="Flemming D."/>
            <person name="van Noort V."/>
            <person name="Kunze R."/>
            <person name="Devos D.P."/>
            <person name="Arumugam M."/>
            <person name="Bork P."/>
            <person name="Hurt E."/>
        </authorList>
    </citation>
    <scope>NUCLEOTIDE SEQUENCE [LARGE SCALE GENOMIC DNA]</scope>
    <source>
        <strain evidence="8">DSM 1495 / CBS 144.50 / IMI 039719</strain>
    </source>
</reference>
<accession>G0SF31</accession>
<evidence type="ECO:0000256" key="5">
    <source>
        <dbReference type="ARBA" id="ARBA00023002"/>
    </source>
</evidence>
<dbReference type="OMA" id="WNTENDE"/>
<evidence type="ECO:0000256" key="1">
    <source>
        <dbReference type="ARBA" id="ARBA00001974"/>
    </source>
</evidence>
<dbReference type="Pfam" id="PF01266">
    <property type="entry name" value="DAO"/>
    <property type="match status" value="1"/>
</dbReference>
<keyword evidence="5" id="KW-0560">Oxidoreductase</keyword>
<evidence type="ECO:0000256" key="4">
    <source>
        <dbReference type="ARBA" id="ARBA00022827"/>
    </source>
</evidence>
<dbReference type="Proteomes" id="UP000008066">
    <property type="component" value="Unassembled WGS sequence"/>
</dbReference>
<evidence type="ECO:0000259" key="6">
    <source>
        <dbReference type="Pfam" id="PF01266"/>
    </source>
</evidence>
<comment type="cofactor">
    <cofactor evidence="1">
        <name>FAD</name>
        <dbReference type="ChEBI" id="CHEBI:57692"/>
    </cofactor>
</comment>
<evidence type="ECO:0000313" key="8">
    <source>
        <dbReference type="Proteomes" id="UP000008066"/>
    </source>
</evidence>
<dbReference type="STRING" id="759272.G0SF31"/>
<dbReference type="GO" id="GO:0005737">
    <property type="term" value="C:cytoplasm"/>
    <property type="evidence" value="ECO:0007669"/>
    <property type="project" value="TreeGrafter"/>
</dbReference>
<dbReference type="GeneID" id="18260100"/>
<dbReference type="InterPro" id="IPR023209">
    <property type="entry name" value="DAO"/>
</dbReference>
<keyword evidence="4" id="KW-0274">FAD</keyword>
<dbReference type="OrthoDB" id="2015447at2759"/>
<dbReference type="AlphaFoldDB" id="G0SF31"/>
<dbReference type="PANTHER" id="PTHR11530">
    <property type="entry name" value="D-AMINO ACID OXIDASE"/>
    <property type="match status" value="1"/>
</dbReference>
<organism evidence="8">
    <name type="scientific">Chaetomium thermophilum (strain DSM 1495 / CBS 144.50 / IMI 039719)</name>
    <name type="common">Thermochaetoides thermophila</name>
    <dbReference type="NCBI Taxonomy" id="759272"/>
    <lineage>
        <taxon>Eukaryota</taxon>
        <taxon>Fungi</taxon>
        <taxon>Dikarya</taxon>
        <taxon>Ascomycota</taxon>
        <taxon>Pezizomycotina</taxon>
        <taxon>Sordariomycetes</taxon>
        <taxon>Sordariomycetidae</taxon>
        <taxon>Sordariales</taxon>
        <taxon>Chaetomiaceae</taxon>
        <taxon>Thermochaetoides</taxon>
    </lineage>
</organism>
<dbReference type="Gene3D" id="3.30.9.10">
    <property type="entry name" value="D-Amino Acid Oxidase, subunit A, domain 2"/>
    <property type="match status" value="1"/>
</dbReference>
<dbReference type="SUPFAM" id="SSF54373">
    <property type="entry name" value="FAD-linked reductases, C-terminal domain"/>
    <property type="match status" value="1"/>
</dbReference>
<dbReference type="InterPro" id="IPR006181">
    <property type="entry name" value="D-amino_acid_oxidase_CS"/>
</dbReference>
<dbReference type="HOGENOM" id="CLU_034311_2_0_1"/>
<dbReference type="PANTHER" id="PTHR11530:SF26">
    <property type="entry name" value="FAD DEPENDENT OXIDOREDUCTASE SUPERFAMILY (AFU_ORTHOLOGUE AFUA_5G13940)"/>
    <property type="match status" value="1"/>
</dbReference>
<dbReference type="GO" id="GO:0003884">
    <property type="term" value="F:D-amino-acid oxidase activity"/>
    <property type="evidence" value="ECO:0007669"/>
    <property type="project" value="InterPro"/>
</dbReference>
<name>G0SF31_CHATD</name>
<comment type="similarity">
    <text evidence="2">Belongs to the DAMOX/DASOX family.</text>
</comment>
<evidence type="ECO:0000256" key="3">
    <source>
        <dbReference type="ARBA" id="ARBA00022630"/>
    </source>
</evidence>
<feature type="domain" description="FAD dependent oxidoreductase" evidence="6">
    <location>
        <begin position="43"/>
        <end position="260"/>
    </location>
</feature>
<dbReference type="GO" id="GO:0071949">
    <property type="term" value="F:FAD binding"/>
    <property type="evidence" value="ECO:0007669"/>
    <property type="project" value="InterPro"/>
</dbReference>
<evidence type="ECO:0000313" key="7">
    <source>
        <dbReference type="EMBL" id="EGS18047.1"/>
    </source>
</evidence>
<dbReference type="SUPFAM" id="SSF51971">
    <property type="entry name" value="Nucleotide-binding domain"/>
    <property type="match status" value="1"/>
</dbReference>
<protein>
    <submittedName>
        <fullName evidence="7">D-amino-acid oxidase-like protein</fullName>
    </submittedName>
</protein>
<dbReference type="PROSITE" id="PS00677">
    <property type="entry name" value="DAO"/>
    <property type="match status" value="1"/>
</dbReference>
<dbReference type="EMBL" id="GL988046">
    <property type="protein sequence ID" value="EGS18047.1"/>
    <property type="molecule type" value="Genomic_DNA"/>
</dbReference>
<dbReference type="GO" id="GO:0019478">
    <property type="term" value="P:D-amino acid catabolic process"/>
    <property type="evidence" value="ECO:0007669"/>
    <property type="project" value="TreeGrafter"/>
</dbReference>
<keyword evidence="8" id="KW-1185">Reference proteome</keyword>
<dbReference type="KEGG" id="cthr:CTHT_0060620"/>
<dbReference type="Gene3D" id="3.40.50.720">
    <property type="entry name" value="NAD(P)-binding Rossmann-like Domain"/>
    <property type="match status" value="1"/>
</dbReference>
<dbReference type="eggNOG" id="KOG3923">
    <property type="taxonomic scope" value="Eukaryota"/>
</dbReference>
<evidence type="ECO:0000256" key="2">
    <source>
        <dbReference type="ARBA" id="ARBA00006730"/>
    </source>
</evidence>
<proteinExistence type="inferred from homology"/>
<dbReference type="InterPro" id="IPR006076">
    <property type="entry name" value="FAD-dep_OxRdtase"/>
</dbReference>
<keyword evidence="3" id="KW-0285">Flavoprotein</keyword>
<gene>
    <name evidence="7" type="ORF">CTHT_0060620</name>
</gene>
<sequence>MRSLYSSHGALTGLTFLDGIEYLDNPGPEYLNLSASMLPADCEYQVLSKEELPEGVKWGCRYRTWCVNPMVYLQFLLRRFVHRGGKLLKRELRHPLEAFSLQTVSDASVGAVVNASGYGLPADPAVYPIRGQTVLVASSVPYTITRQHSDPMKWTFCIPRGLESGTIIGGTKEPHDWESNPRPETRAELLSRMKETYAKIVPEGKDGVTVLRDIVGRRWAREGGPRVEGEVLQEGRFVMHAYGLGGRGYEVSWGVAEEVVRGVKGFLERGVKL</sequence>